<dbReference type="EMBL" id="CM027680">
    <property type="protein sequence ID" value="KAG0551690.1"/>
    <property type="molecule type" value="Genomic_DNA"/>
</dbReference>
<reference evidence="2" key="2">
    <citation type="submission" date="2020-10" db="EMBL/GenBank/DDBJ databases">
        <authorList>
            <person name="Cooper E.A."/>
            <person name="Brenton Z.W."/>
            <person name="Flinn B.S."/>
            <person name="Jenkins J."/>
            <person name="Shu S."/>
            <person name="Flowers D."/>
            <person name="Luo F."/>
            <person name="Wang Y."/>
            <person name="Xia P."/>
            <person name="Barry K."/>
            <person name="Daum C."/>
            <person name="Lipzen A."/>
            <person name="Yoshinaga Y."/>
            <person name="Schmutz J."/>
            <person name="Saski C."/>
            <person name="Vermerris W."/>
            <person name="Kresovich S."/>
        </authorList>
    </citation>
    <scope>NUCLEOTIDE SEQUENCE</scope>
</reference>
<dbReference type="Proteomes" id="UP000807115">
    <property type="component" value="Chromosome 1"/>
</dbReference>
<dbReference type="EMBL" id="CM027680">
    <property type="protein sequence ID" value="KAG0551691.1"/>
    <property type="molecule type" value="Genomic_DNA"/>
</dbReference>
<protein>
    <submittedName>
        <fullName evidence="2">Uncharacterized protein</fullName>
    </submittedName>
</protein>
<proteinExistence type="predicted"/>
<feature type="region of interest" description="Disordered" evidence="1">
    <location>
        <begin position="1"/>
        <end position="34"/>
    </location>
</feature>
<name>A0A921S535_SORBI</name>
<gene>
    <name evidence="2" type="ORF">BDA96_01G444700</name>
</gene>
<comment type="caution">
    <text evidence="2">The sequence shown here is derived from an EMBL/GenBank/DDBJ whole genome shotgun (WGS) entry which is preliminary data.</text>
</comment>
<accession>A0A921S535</accession>
<organism evidence="2 3">
    <name type="scientific">Sorghum bicolor</name>
    <name type="common">Sorghum</name>
    <name type="synonym">Sorghum vulgare</name>
    <dbReference type="NCBI Taxonomy" id="4558"/>
    <lineage>
        <taxon>Eukaryota</taxon>
        <taxon>Viridiplantae</taxon>
        <taxon>Streptophyta</taxon>
        <taxon>Embryophyta</taxon>
        <taxon>Tracheophyta</taxon>
        <taxon>Spermatophyta</taxon>
        <taxon>Magnoliopsida</taxon>
        <taxon>Liliopsida</taxon>
        <taxon>Poales</taxon>
        <taxon>Poaceae</taxon>
        <taxon>PACMAD clade</taxon>
        <taxon>Panicoideae</taxon>
        <taxon>Andropogonodae</taxon>
        <taxon>Andropogoneae</taxon>
        <taxon>Sorghinae</taxon>
        <taxon>Sorghum</taxon>
    </lineage>
</organism>
<evidence type="ECO:0000313" key="2">
    <source>
        <dbReference type="EMBL" id="KAG0551691.1"/>
    </source>
</evidence>
<sequence length="225" mass="25000">MQGPPWINRRETLDGPCRPGVGHAETTGSGSRIQQHRELGRIRAWWSVVDVAVIAGKEKREVTGLRADLRFRLEDEGSPVVTGQSSAESKTSSVFLSDFPPPCLNATPRAGAAQDDSRGAQVRRRRPTHLIWSRWFAVTCVRTSTSTSARSSGEQHHAAHTAMEQGREKHRRALLRSSPRRFGEDLSAWSTTVVERSSGIQDAECGWRQREGAGENPVLLRKRSK</sequence>
<feature type="region of interest" description="Disordered" evidence="1">
    <location>
        <begin position="147"/>
        <end position="171"/>
    </location>
</feature>
<evidence type="ECO:0000313" key="3">
    <source>
        <dbReference type="Proteomes" id="UP000807115"/>
    </source>
</evidence>
<dbReference type="AlphaFoldDB" id="A0A921S535"/>
<evidence type="ECO:0000256" key="1">
    <source>
        <dbReference type="SAM" id="MobiDB-lite"/>
    </source>
</evidence>
<reference evidence="2" key="1">
    <citation type="journal article" date="2019" name="BMC Genomics">
        <title>A new reference genome for Sorghum bicolor reveals high levels of sequence similarity between sweet and grain genotypes: implications for the genetics of sugar metabolism.</title>
        <authorList>
            <person name="Cooper E.A."/>
            <person name="Brenton Z.W."/>
            <person name="Flinn B.S."/>
            <person name="Jenkins J."/>
            <person name="Shu S."/>
            <person name="Flowers D."/>
            <person name="Luo F."/>
            <person name="Wang Y."/>
            <person name="Xia P."/>
            <person name="Barry K."/>
            <person name="Daum C."/>
            <person name="Lipzen A."/>
            <person name="Yoshinaga Y."/>
            <person name="Schmutz J."/>
            <person name="Saski C."/>
            <person name="Vermerris W."/>
            <person name="Kresovich S."/>
        </authorList>
    </citation>
    <scope>NUCLEOTIDE SEQUENCE</scope>
</reference>